<comment type="catalytic activity">
    <reaction evidence="3">
        <text>ATP + H2O = ADP + phosphate + H(+)</text>
        <dbReference type="Rhea" id="RHEA:13065"/>
        <dbReference type="ChEBI" id="CHEBI:15377"/>
        <dbReference type="ChEBI" id="CHEBI:15378"/>
        <dbReference type="ChEBI" id="CHEBI:30616"/>
        <dbReference type="ChEBI" id="CHEBI:43474"/>
        <dbReference type="ChEBI" id="CHEBI:456216"/>
        <dbReference type="EC" id="5.6.2.3"/>
    </reaction>
</comment>
<keyword evidence="3" id="KW-0227">DNA damage</keyword>
<dbReference type="CDD" id="cd18809">
    <property type="entry name" value="SF1_C_RecD"/>
    <property type="match status" value="1"/>
</dbReference>
<keyword evidence="1 3" id="KW-0547">Nucleotide-binding</keyword>
<dbReference type="RefSeq" id="WP_097114559.1">
    <property type="nucleotide sequence ID" value="NZ_CP083931.1"/>
</dbReference>
<protein>
    <recommendedName>
        <fullName evidence="3">RecBCD enzyme subunit RecD</fullName>
        <ecNumber evidence="3">5.6.2.3</ecNumber>
    </recommendedName>
    <alternativeName>
        <fullName evidence="3">DNA 5'-3' helicase subunit RecD</fullName>
    </alternativeName>
    <alternativeName>
        <fullName evidence="3">Exonuclease V subunit RecD</fullName>
        <shortName evidence="3">ExoV subunit RecD</shortName>
    </alternativeName>
    <alternativeName>
        <fullName evidence="3">Helicase/nuclease RecBCD subunit RecD</fullName>
    </alternativeName>
</protein>
<evidence type="ECO:0000256" key="3">
    <source>
        <dbReference type="HAMAP-Rule" id="MF_01487"/>
    </source>
</evidence>
<comment type="function">
    <text evidence="3">A helicase/nuclease that prepares dsDNA breaks (DSB) for recombinational DNA repair. Binds to DSBs and unwinds DNA via a highly rapid and processive ATP-dependent bidirectional helicase activity. Unwinds dsDNA until it encounters a Chi (crossover hotspot instigator) sequence from the 3' direction. Cuts ssDNA a few nucleotides 3' to the Chi site. The properties and activities of the enzyme are changed at Chi. The Chi-altered holoenzyme produces a long 3'-ssDNA overhang and facilitates RecA-binding to the ssDNA for homologous DNA recombination and repair. Holoenzyme degrades any linearized DNA that is unable to undergo homologous recombination. In the holoenzyme this subunit has ssDNA-dependent ATPase and 5'-3' helicase activity. When added to pre-assembled RecBC greatly stimulates nuclease activity and augments holoenzyme processivity. Negatively regulates the RecA-loading ability of RecBCD.</text>
</comment>
<keyword evidence="3" id="KW-0540">Nuclease</keyword>
<keyword evidence="3" id="KW-0378">Hydrolase</keyword>
<dbReference type="InterPro" id="IPR027417">
    <property type="entry name" value="P-loop_NTPase"/>
</dbReference>
<keyword evidence="3" id="KW-0269">Exonuclease</keyword>
<evidence type="ECO:0000256" key="1">
    <source>
        <dbReference type="ARBA" id="ARBA00022741"/>
    </source>
</evidence>
<dbReference type="EC" id="5.6.2.3" evidence="3"/>
<dbReference type="GO" id="GO:0008854">
    <property type="term" value="F:exodeoxyribonuclease V activity"/>
    <property type="evidence" value="ECO:0007669"/>
    <property type="project" value="InterPro"/>
</dbReference>
<gene>
    <name evidence="3" type="primary">recD</name>
    <name evidence="5" type="ORF">SAMN02746062_01533</name>
</gene>
<dbReference type="PANTHER" id="PTHR43788">
    <property type="entry name" value="DNA2/NAM7 HELICASE FAMILY MEMBER"/>
    <property type="match status" value="1"/>
</dbReference>
<evidence type="ECO:0000313" key="5">
    <source>
        <dbReference type="EMBL" id="SOD69134.1"/>
    </source>
</evidence>
<evidence type="ECO:0000313" key="6">
    <source>
        <dbReference type="Proteomes" id="UP000219669"/>
    </source>
</evidence>
<feature type="binding site" evidence="3">
    <location>
        <begin position="141"/>
        <end position="148"/>
    </location>
    <ligand>
        <name>ATP</name>
        <dbReference type="ChEBI" id="CHEBI:30616"/>
    </ligand>
</feature>
<dbReference type="GO" id="GO:0017116">
    <property type="term" value="F:single-stranded DNA helicase activity"/>
    <property type="evidence" value="ECO:0007669"/>
    <property type="project" value="TreeGrafter"/>
</dbReference>
<dbReference type="AlphaFoldDB" id="A0A286EE72"/>
<dbReference type="OrthoDB" id="9803432at2"/>
<dbReference type="InterPro" id="IPR050534">
    <property type="entry name" value="Coronavir_polyprotein_1ab"/>
</dbReference>
<dbReference type="InterPro" id="IPR006344">
    <property type="entry name" value="RecD"/>
</dbReference>
<evidence type="ECO:0000259" key="4">
    <source>
        <dbReference type="SMART" id="SM00382"/>
    </source>
</evidence>
<dbReference type="CDD" id="cd17933">
    <property type="entry name" value="DEXSc_RecD-like"/>
    <property type="match status" value="1"/>
</dbReference>
<dbReference type="Pfam" id="PF13245">
    <property type="entry name" value="AAA_19"/>
    <property type="match status" value="1"/>
</dbReference>
<dbReference type="HAMAP" id="MF_01487">
    <property type="entry name" value="RecD"/>
    <property type="match status" value="1"/>
</dbReference>
<dbReference type="GO" id="GO:0005524">
    <property type="term" value="F:ATP binding"/>
    <property type="evidence" value="ECO:0007669"/>
    <property type="project" value="UniProtKB-UniRule"/>
</dbReference>
<dbReference type="GO" id="GO:0043139">
    <property type="term" value="F:5'-3' DNA helicase activity"/>
    <property type="evidence" value="ECO:0007669"/>
    <property type="project" value="UniProtKB-UniRule"/>
</dbReference>
<comment type="similarity">
    <text evidence="3">Belongs to the RecD family.</text>
</comment>
<dbReference type="PANTHER" id="PTHR43788:SF6">
    <property type="entry name" value="DNA HELICASE B"/>
    <property type="match status" value="1"/>
</dbReference>
<feature type="domain" description="AAA+ ATPase" evidence="4">
    <location>
        <begin position="133"/>
        <end position="297"/>
    </location>
</feature>
<comment type="miscellaneous">
    <text evidence="3">In the RecBCD complex, RecB has a slow 3'-5' helicase, an exonuclease activity and loads RecA onto ssDNA, RecD has a fast 5'-3' helicase activity, while RecC stimulates the ATPase and processivity of the RecB helicase and contributes to recognition of the Chi site.</text>
</comment>
<keyword evidence="2 3" id="KW-0067">ATP-binding</keyword>
<name>A0A286EE72_9NEIS</name>
<keyword evidence="3" id="KW-0238">DNA-binding</keyword>
<dbReference type="SMART" id="SM00382">
    <property type="entry name" value="AAA"/>
    <property type="match status" value="1"/>
</dbReference>
<organism evidence="5 6">
    <name type="scientific">Alysiella filiformis DSM 16848</name>
    <dbReference type="NCBI Taxonomy" id="1120981"/>
    <lineage>
        <taxon>Bacteria</taxon>
        <taxon>Pseudomonadati</taxon>
        <taxon>Pseudomonadota</taxon>
        <taxon>Betaproteobacteria</taxon>
        <taxon>Neisseriales</taxon>
        <taxon>Neisseriaceae</taxon>
        <taxon>Alysiella</taxon>
    </lineage>
</organism>
<dbReference type="Pfam" id="PF13538">
    <property type="entry name" value="UvrD_C_2"/>
    <property type="match status" value="1"/>
</dbReference>
<sequence>MSDTAHIADNVLSLLHHVHAPAADCVAPFLPRLFAALADGHTFIYLNKEETAQLARAQPIVGADAQSPLVLYRNRLFLAKFWQLEQHLAREIHRLSHYRRLPERWDFIQQQLQAWFADSGSQDQQAAAALTLLHNFMLISGGPGTGKTTTVAKLLALLCHDTLPRIALAAPTGKAAARMSEALKNAVTRIDGLPESTAAHLRQLNGQTVHRLLALTPPQMLPEYDADNRLPLDILIVDEASMLDLYLLHQLLQALPNSCRVILLGDENQLPSVSAGAVLSALMQSSAALPEPMVRELQQLLPSIQLRHLRQGTAKLTISHRFGAESGIGCLARAVVSGEAEQAWQQFTQFPQTLSHHQHDIAHIAQQLYRAHQAYWQAIDDNHLDRAFAHQADVLVLSAQRADAHALNQAYLQQLHQHRRAHPDQPWFKGQMLIITRNDPSTQLYNGDVGIVLPHEYGLAAWFPDTAYRFRPIALSRLPEHENAFTLTVHKSQGSEYREIWFLPPTQRQDDDFSRALLYTAITRAKEKFVYCGNKSSFQKACNTPDKRRSALNEWLTQIQGDLFV</sequence>
<proteinExistence type="inferred from homology"/>
<accession>A0A286EE72</accession>
<dbReference type="NCBIfam" id="TIGR01447">
    <property type="entry name" value="recD"/>
    <property type="match status" value="1"/>
</dbReference>
<evidence type="ECO:0000256" key="2">
    <source>
        <dbReference type="ARBA" id="ARBA00022840"/>
    </source>
</evidence>
<dbReference type="InterPro" id="IPR027785">
    <property type="entry name" value="UvrD-like_helicase_C"/>
</dbReference>
<comment type="subunit">
    <text evidence="3">Heterotrimer of RecB, RecC and RecD. All subunits contribute to DNA-binding.</text>
</comment>
<keyword evidence="3 5" id="KW-0347">Helicase</keyword>
<keyword evidence="6" id="KW-1185">Reference proteome</keyword>
<dbReference type="EMBL" id="OCNF01000013">
    <property type="protein sequence ID" value="SOD69134.1"/>
    <property type="molecule type" value="Genomic_DNA"/>
</dbReference>
<dbReference type="GO" id="GO:0016887">
    <property type="term" value="F:ATP hydrolysis activity"/>
    <property type="evidence" value="ECO:0007669"/>
    <property type="project" value="RHEA"/>
</dbReference>
<keyword evidence="3" id="KW-0413">Isomerase</keyword>
<dbReference type="Gene3D" id="3.40.50.300">
    <property type="entry name" value="P-loop containing nucleotide triphosphate hydrolases"/>
    <property type="match status" value="2"/>
</dbReference>
<dbReference type="GO" id="GO:0009338">
    <property type="term" value="C:exodeoxyribonuclease V complex"/>
    <property type="evidence" value="ECO:0007669"/>
    <property type="project" value="InterPro"/>
</dbReference>
<keyword evidence="3" id="KW-0234">DNA repair</keyword>
<dbReference type="GO" id="GO:0000724">
    <property type="term" value="P:double-strand break repair via homologous recombination"/>
    <property type="evidence" value="ECO:0007669"/>
    <property type="project" value="UniProtKB-UniRule"/>
</dbReference>
<dbReference type="SUPFAM" id="SSF52540">
    <property type="entry name" value="P-loop containing nucleoside triphosphate hydrolases"/>
    <property type="match status" value="1"/>
</dbReference>
<dbReference type="Proteomes" id="UP000219669">
    <property type="component" value="Unassembled WGS sequence"/>
</dbReference>
<reference evidence="5 6" key="1">
    <citation type="submission" date="2017-09" db="EMBL/GenBank/DDBJ databases">
        <authorList>
            <person name="Ehlers B."/>
            <person name="Leendertz F.H."/>
        </authorList>
    </citation>
    <scope>NUCLEOTIDE SEQUENCE [LARGE SCALE GENOMIC DNA]</scope>
    <source>
        <strain evidence="5 6">DSM 16848</strain>
    </source>
</reference>
<dbReference type="InterPro" id="IPR003593">
    <property type="entry name" value="AAA+_ATPase"/>
</dbReference>
<dbReference type="GO" id="GO:0003677">
    <property type="term" value="F:DNA binding"/>
    <property type="evidence" value="ECO:0007669"/>
    <property type="project" value="UniProtKB-UniRule"/>
</dbReference>